<dbReference type="Pfam" id="PF00027">
    <property type="entry name" value="cNMP_binding"/>
    <property type="match status" value="1"/>
</dbReference>
<protein>
    <submittedName>
        <fullName evidence="2">Crp/Fnr family transcriptional regulator</fullName>
    </submittedName>
</protein>
<organism evidence="2 3">
    <name type="scientific">Chryseolinea lacunae</name>
    <dbReference type="NCBI Taxonomy" id="2801331"/>
    <lineage>
        <taxon>Bacteria</taxon>
        <taxon>Pseudomonadati</taxon>
        <taxon>Bacteroidota</taxon>
        <taxon>Cytophagia</taxon>
        <taxon>Cytophagales</taxon>
        <taxon>Fulvivirgaceae</taxon>
        <taxon>Chryseolinea</taxon>
    </lineage>
</organism>
<accession>A0ABS1KQG0</accession>
<dbReference type="InterPro" id="IPR000595">
    <property type="entry name" value="cNMP-bd_dom"/>
</dbReference>
<reference evidence="2 3" key="1">
    <citation type="submission" date="2021-01" db="EMBL/GenBank/DDBJ databases">
        <title>Chryseolinea sp. Jin1 Genome sequencing and assembly.</title>
        <authorList>
            <person name="Kim I."/>
        </authorList>
    </citation>
    <scope>NUCLEOTIDE SEQUENCE [LARGE SCALE GENOMIC DNA]</scope>
    <source>
        <strain evidence="2 3">Jin1</strain>
    </source>
</reference>
<dbReference type="InterPro" id="IPR018490">
    <property type="entry name" value="cNMP-bd_dom_sf"/>
</dbReference>
<evidence type="ECO:0000313" key="2">
    <source>
        <dbReference type="EMBL" id="MBL0740932.1"/>
    </source>
</evidence>
<evidence type="ECO:0000313" key="3">
    <source>
        <dbReference type="Proteomes" id="UP000613030"/>
    </source>
</evidence>
<keyword evidence="3" id="KW-1185">Reference proteome</keyword>
<dbReference type="InterPro" id="IPR014710">
    <property type="entry name" value="RmlC-like_jellyroll"/>
</dbReference>
<name>A0ABS1KQG0_9BACT</name>
<feature type="domain" description="Cyclic nucleotide-binding" evidence="1">
    <location>
        <begin position="30"/>
        <end position="115"/>
    </location>
</feature>
<comment type="caution">
    <text evidence="2">The sequence shown here is derived from an EMBL/GenBank/DDBJ whole genome shotgun (WGS) entry which is preliminary data.</text>
</comment>
<dbReference type="RefSeq" id="WP_202008303.1">
    <property type="nucleotide sequence ID" value="NZ_JAERRB010000002.1"/>
</dbReference>
<proteinExistence type="predicted"/>
<evidence type="ECO:0000259" key="1">
    <source>
        <dbReference type="Pfam" id="PF00027"/>
    </source>
</evidence>
<dbReference type="SUPFAM" id="SSF51206">
    <property type="entry name" value="cAMP-binding domain-like"/>
    <property type="match status" value="1"/>
</dbReference>
<dbReference type="EMBL" id="JAERRB010000002">
    <property type="protein sequence ID" value="MBL0740932.1"/>
    <property type="molecule type" value="Genomic_DNA"/>
</dbReference>
<gene>
    <name evidence="2" type="ORF">JI741_06855</name>
</gene>
<dbReference type="Gene3D" id="2.60.120.10">
    <property type="entry name" value="Jelly Rolls"/>
    <property type="match status" value="1"/>
</dbReference>
<dbReference type="Proteomes" id="UP000613030">
    <property type="component" value="Unassembled WGS sequence"/>
</dbReference>
<dbReference type="CDD" id="cd00038">
    <property type="entry name" value="CAP_ED"/>
    <property type="match status" value="1"/>
</dbReference>
<sequence length="188" mass="22056">MREMFRAHIEKIVSLTDDEFDIVMEHFVHKKLKRHQYAVQQGEFVDHEYFVVKGLLKSFFANADGKEHIIQFALEDWWISDYQAFVNQARATFNIDCLEESDLLSLSFGNKKKLCDKVHKMEHFFRVKTMSGYIALQQRVLSLMNDNAQTRHAHLLEHYPALFQRVPKALIASYLGVSRETLSRFGNS</sequence>